<name>A0ABT6LT31_9ACTN</name>
<dbReference type="RefSeq" id="WP_280879786.1">
    <property type="nucleotide sequence ID" value="NZ_JARXVH010000011.1"/>
</dbReference>
<evidence type="ECO:0000256" key="1">
    <source>
        <dbReference type="SAM" id="SignalP"/>
    </source>
</evidence>
<dbReference type="PROSITE" id="PS51318">
    <property type="entry name" value="TAT"/>
    <property type="match status" value="1"/>
</dbReference>
<dbReference type="SUPFAM" id="SSF53474">
    <property type="entry name" value="alpha/beta-Hydrolases"/>
    <property type="match status" value="1"/>
</dbReference>
<dbReference type="Gene3D" id="3.40.50.1820">
    <property type="entry name" value="alpha/beta hydrolase"/>
    <property type="match status" value="1"/>
</dbReference>
<organism evidence="2 3">
    <name type="scientific">Streptomyces pseudovenezuelae</name>
    <dbReference type="NCBI Taxonomy" id="67350"/>
    <lineage>
        <taxon>Bacteria</taxon>
        <taxon>Bacillati</taxon>
        <taxon>Actinomycetota</taxon>
        <taxon>Actinomycetes</taxon>
        <taxon>Kitasatosporales</taxon>
        <taxon>Streptomycetaceae</taxon>
        <taxon>Streptomyces</taxon>
        <taxon>Streptomyces aurantiacus group</taxon>
    </lineage>
</organism>
<feature type="chain" id="PRO_5046587204" description="Alpha/beta hydrolase" evidence="1">
    <location>
        <begin position="16"/>
        <end position="77"/>
    </location>
</feature>
<dbReference type="Proteomes" id="UP001160499">
    <property type="component" value="Unassembled WGS sequence"/>
</dbReference>
<sequence length="77" mass="7740">MINRRNVLKSSSALAAGGLVPVAAAGKPRSGGGSGLRPGERYVDVPGGRVWVNVVGSGRRPALLVLHGGPGAGHDYL</sequence>
<evidence type="ECO:0008006" key="4">
    <source>
        <dbReference type="Google" id="ProtNLM"/>
    </source>
</evidence>
<dbReference type="InterPro" id="IPR019546">
    <property type="entry name" value="TAT_signal_bac_arc"/>
</dbReference>
<dbReference type="Pfam" id="PF10518">
    <property type="entry name" value="TAT_signal"/>
    <property type="match status" value="1"/>
</dbReference>
<feature type="signal peptide" evidence="1">
    <location>
        <begin position="1"/>
        <end position="15"/>
    </location>
</feature>
<protein>
    <recommendedName>
        <fullName evidence="4">Alpha/beta hydrolase</fullName>
    </recommendedName>
</protein>
<reference evidence="2 3" key="1">
    <citation type="submission" date="2023-04" db="EMBL/GenBank/DDBJ databases">
        <title>Forest soil microbial communities from Buena Vista Peninsula, Colon Province, Panama.</title>
        <authorList>
            <person name="Bouskill N."/>
        </authorList>
    </citation>
    <scope>NUCLEOTIDE SEQUENCE [LARGE SCALE GENOMIC DNA]</scope>
    <source>
        <strain evidence="2 3">GGS1</strain>
    </source>
</reference>
<accession>A0ABT6LT31</accession>
<keyword evidence="3" id="KW-1185">Reference proteome</keyword>
<dbReference type="InterPro" id="IPR029058">
    <property type="entry name" value="AB_hydrolase_fold"/>
</dbReference>
<dbReference type="InterPro" id="IPR006311">
    <property type="entry name" value="TAT_signal"/>
</dbReference>
<keyword evidence="1" id="KW-0732">Signal</keyword>
<proteinExistence type="predicted"/>
<evidence type="ECO:0000313" key="2">
    <source>
        <dbReference type="EMBL" id="MDH6218944.1"/>
    </source>
</evidence>
<gene>
    <name evidence="2" type="ORF">M2283_006278</name>
</gene>
<evidence type="ECO:0000313" key="3">
    <source>
        <dbReference type="Proteomes" id="UP001160499"/>
    </source>
</evidence>
<dbReference type="EMBL" id="JARXVH010000011">
    <property type="protein sequence ID" value="MDH6218944.1"/>
    <property type="molecule type" value="Genomic_DNA"/>
</dbReference>
<comment type="caution">
    <text evidence="2">The sequence shown here is derived from an EMBL/GenBank/DDBJ whole genome shotgun (WGS) entry which is preliminary data.</text>
</comment>